<feature type="chain" id="PRO_5033022206" evidence="1">
    <location>
        <begin position="21"/>
        <end position="108"/>
    </location>
</feature>
<keyword evidence="3" id="KW-1185">Reference proteome</keyword>
<evidence type="ECO:0000256" key="1">
    <source>
        <dbReference type="SAM" id="SignalP"/>
    </source>
</evidence>
<dbReference type="AlphaFoldDB" id="A0A841MV37"/>
<evidence type="ECO:0000313" key="3">
    <source>
        <dbReference type="Proteomes" id="UP000588604"/>
    </source>
</evidence>
<accession>A0A841MV37</accession>
<comment type="caution">
    <text evidence="2">The sequence shown here is derived from an EMBL/GenBank/DDBJ whole genome shotgun (WGS) entry which is preliminary data.</text>
</comment>
<proteinExistence type="predicted"/>
<feature type="signal peptide" evidence="1">
    <location>
        <begin position="1"/>
        <end position="20"/>
    </location>
</feature>
<dbReference type="RefSeq" id="WP_184494446.1">
    <property type="nucleotide sequence ID" value="NZ_JACIJO010000001.1"/>
</dbReference>
<dbReference type="EMBL" id="JACIJO010000001">
    <property type="protein sequence ID" value="MBB6325871.1"/>
    <property type="molecule type" value="Genomic_DNA"/>
</dbReference>
<reference evidence="2 3" key="1">
    <citation type="submission" date="2020-08" db="EMBL/GenBank/DDBJ databases">
        <title>Genomic Encyclopedia of Type Strains, Phase IV (KMG-IV): sequencing the most valuable type-strain genomes for metagenomic binning, comparative biology and taxonomic classification.</title>
        <authorList>
            <person name="Goeker M."/>
        </authorList>
    </citation>
    <scope>NUCLEOTIDE SEQUENCE [LARGE SCALE GENOMIC DNA]</scope>
    <source>
        <strain evidence="2 3">DSM 102044</strain>
    </source>
</reference>
<evidence type="ECO:0000313" key="2">
    <source>
        <dbReference type="EMBL" id="MBB6325871.1"/>
    </source>
</evidence>
<sequence length="108" mass="12886">MKRIIYCLAFLFTLSNYLFAQSIDDPFSKERMRKDLEVFKNIRVKANSGLYKYRSEVQIDSIYLWAENEIDKSATYLDFYNIICQLTDFEGSLHNDTGLPDKYLRFVR</sequence>
<dbReference type="Proteomes" id="UP000588604">
    <property type="component" value="Unassembled WGS sequence"/>
</dbReference>
<name>A0A841MV37_9BACT</name>
<organism evidence="2 3">
    <name type="scientific">Algoriphagus iocasae</name>
    <dbReference type="NCBI Taxonomy" id="1836499"/>
    <lineage>
        <taxon>Bacteria</taxon>
        <taxon>Pseudomonadati</taxon>
        <taxon>Bacteroidota</taxon>
        <taxon>Cytophagia</taxon>
        <taxon>Cytophagales</taxon>
        <taxon>Cyclobacteriaceae</taxon>
        <taxon>Algoriphagus</taxon>
    </lineage>
</organism>
<protein>
    <submittedName>
        <fullName evidence="2">Uncharacterized protein</fullName>
    </submittedName>
</protein>
<keyword evidence="1" id="KW-0732">Signal</keyword>
<gene>
    <name evidence="2" type="ORF">FHS59_001486</name>
</gene>